<evidence type="ECO:0000313" key="1">
    <source>
        <dbReference type="EMBL" id="CAB4158475.1"/>
    </source>
</evidence>
<sequence length="172" mass="19842">MTPEHIKRYRRAYFAQRRLARQRNILWLFDSFEQWLDWWGEDIVRRGRRRGQLVMARYNDTGPYHPENVRKITCGDNVREAQIDRPQSAHTRALRSRTLRGHTVSAATRQLLSVRAQGRPGTTRSRCLTPQGLFDSIGAARSALGITRYQMDQLLATAGSGYERLPVCKQSG</sequence>
<name>A0A6J5NMV1_9CAUD</name>
<reference evidence="1" key="1">
    <citation type="submission" date="2020-04" db="EMBL/GenBank/DDBJ databases">
        <authorList>
            <person name="Chiriac C."/>
            <person name="Salcher M."/>
            <person name="Ghai R."/>
            <person name="Kavagutti S V."/>
        </authorList>
    </citation>
    <scope>NUCLEOTIDE SEQUENCE</scope>
</reference>
<proteinExistence type="predicted"/>
<accession>A0A6J5NMV1</accession>
<protein>
    <submittedName>
        <fullName evidence="1">Uncharacterized protein</fullName>
    </submittedName>
</protein>
<dbReference type="EMBL" id="LR796671">
    <property type="protein sequence ID" value="CAB4158475.1"/>
    <property type="molecule type" value="Genomic_DNA"/>
</dbReference>
<organism evidence="1">
    <name type="scientific">uncultured Caudovirales phage</name>
    <dbReference type="NCBI Taxonomy" id="2100421"/>
    <lineage>
        <taxon>Viruses</taxon>
        <taxon>Duplodnaviria</taxon>
        <taxon>Heunggongvirae</taxon>
        <taxon>Uroviricota</taxon>
        <taxon>Caudoviricetes</taxon>
        <taxon>Peduoviridae</taxon>
        <taxon>Maltschvirus</taxon>
        <taxon>Maltschvirus maltsch</taxon>
    </lineage>
</organism>
<gene>
    <name evidence="1" type="ORF">UFOVP700_13</name>
</gene>